<evidence type="ECO:0000313" key="1">
    <source>
        <dbReference type="EMBL" id="KAK4538295.1"/>
    </source>
</evidence>
<proteinExistence type="predicted"/>
<evidence type="ECO:0000313" key="2">
    <source>
        <dbReference type="Proteomes" id="UP001301350"/>
    </source>
</evidence>
<reference evidence="1 2" key="1">
    <citation type="submission" date="2022-07" db="EMBL/GenBank/DDBJ databases">
        <title>Genome-wide signatures of adaptation to extreme environments.</title>
        <authorList>
            <person name="Cho C.H."/>
            <person name="Yoon H.S."/>
        </authorList>
    </citation>
    <scope>NUCLEOTIDE SEQUENCE [LARGE SCALE GENOMIC DNA]</scope>
    <source>
        <strain evidence="1 2">DBV 063 E5</strain>
    </source>
</reference>
<evidence type="ECO:0008006" key="3">
    <source>
        <dbReference type="Google" id="ProtNLM"/>
    </source>
</evidence>
<protein>
    <recommendedName>
        <fullName evidence="3">DUF985 domain-containing protein</fullName>
    </recommendedName>
</protein>
<comment type="caution">
    <text evidence="1">The sequence shown here is derived from an EMBL/GenBank/DDBJ whole genome shotgun (WGS) entry which is preliminary data.</text>
</comment>
<accession>A0AAV9J129</accession>
<dbReference type="Proteomes" id="UP001301350">
    <property type="component" value="Unassembled WGS sequence"/>
</dbReference>
<dbReference type="AlphaFoldDB" id="A0AAV9J129"/>
<dbReference type="InterPro" id="IPR014710">
    <property type="entry name" value="RmlC-like_jellyroll"/>
</dbReference>
<sequence length="258" mass="28752">MTAGHPRQDILSFLQDEPCHGRECLCRSDDGSLSPSPLHFVEVSDDPYHQQVAGNDWLRVYVALLPPEETTWIHRHTRDTLYVCLRSAELLNENFATTHDMRTAAQQHLHHAQAGETFYRLHASEGTVLVHRVRQVGVSLGAAASGPAAFIGVEFLAWPPARLQVDDAQVAAASLALLPEYDSVRARIWRTTSACASLRLPFPGVALDVGELPPALWQERDVNRLRDTLAARVHLFTPRNRLPSLDAQALVVECSHRR</sequence>
<keyword evidence="2" id="KW-1185">Reference proteome</keyword>
<dbReference type="EMBL" id="JANCYW010000017">
    <property type="protein sequence ID" value="KAK4538295.1"/>
    <property type="molecule type" value="Genomic_DNA"/>
</dbReference>
<dbReference type="Gene3D" id="2.60.120.10">
    <property type="entry name" value="Jelly Rolls"/>
    <property type="match status" value="1"/>
</dbReference>
<name>A0AAV9J129_CYACA</name>
<organism evidence="1 2">
    <name type="scientific">Cyanidium caldarium</name>
    <name type="common">Red alga</name>
    <dbReference type="NCBI Taxonomy" id="2771"/>
    <lineage>
        <taxon>Eukaryota</taxon>
        <taxon>Rhodophyta</taxon>
        <taxon>Bangiophyceae</taxon>
        <taxon>Cyanidiales</taxon>
        <taxon>Cyanidiaceae</taxon>
        <taxon>Cyanidium</taxon>
    </lineage>
</organism>
<gene>
    <name evidence="1" type="ORF">CDCA_CDCA17G4320</name>
</gene>